<keyword evidence="3" id="KW-0540">Nuclease</keyword>
<dbReference type="GO" id="GO:0016787">
    <property type="term" value="F:hydrolase activity"/>
    <property type="evidence" value="ECO:0007669"/>
    <property type="project" value="UniProtKB-KW"/>
</dbReference>
<dbReference type="AlphaFoldDB" id="A0AAW2VY05"/>
<comment type="caution">
    <text evidence="9">The sequence shown here is derived from an EMBL/GenBank/DDBJ whole genome shotgun (WGS) entry which is preliminary data.</text>
</comment>
<protein>
    <submittedName>
        <fullName evidence="9">Transposon Tf2-11 polyprotein</fullName>
    </submittedName>
</protein>
<dbReference type="Pfam" id="PF17917">
    <property type="entry name" value="RT_RNaseH"/>
    <property type="match status" value="1"/>
</dbReference>
<evidence type="ECO:0000256" key="4">
    <source>
        <dbReference type="ARBA" id="ARBA00022759"/>
    </source>
</evidence>
<accession>A0AAW2VY05</accession>
<dbReference type="GO" id="GO:0004519">
    <property type="term" value="F:endonuclease activity"/>
    <property type="evidence" value="ECO:0007669"/>
    <property type="project" value="UniProtKB-KW"/>
</dbReference>
<reference evidence="9" key="2">
    <citation type="journal article" date="2024" name="Plant">
        <title>Genomic evolution and insights into agronomic trait innovations of Sesamum species.</title>
        <authorList>
            <person name="Miao H."/>
            <person name="Wang L."/>
            <person name="Qu L."/>
            <person name="Liu H."/>
            <person name="Sun Y."/>
            <person name="Le M."/>
            <person name="Wang Q."/>
            <person name="Wei S."/>
            <person name="Zheng Y."/>
            <person name="Lin W."/>
            <person name="Duan Y."/>
            <person name="Cao H."/>
            <person name="Xiong S."/>
            <person name="Wang X."/>
            <person name="Wei L."/>
            <person name="Li C."/>
            <person name="Ma Q."/>
            <person name="Ju M."/>
            <person name="Zhao R."/>
            <person name="Li G."/>
            <person name="Mu C."/>
            <person name="Tian Q."/>
            <person name="Mei H."/>
            <person name="Zhang T."/>
            <person name="Gao T."/>
            <person name="Zhang H."/>
        </authorList>
    </citation>
    <scope>NUCLEOTIDE SEQUENCE</scope>
    <source>
        <strain evidence="9">KEN1</strain>
    </source>
</reference>
<feature type="region of interest" description="Disordered" evidence="7">
    <location>
        <begin position="245"/>
        <end position="270"/>
    </location>
</feature>
<keyword evidence="2" id="KW-0548">Nucleotidyltransferase</keyword>
<dbReference type="PANTHER" id="PTHR34072:SF52">
    <property type="entry name" value="RIBONUCLEASE H"/>
    <property type="match status" value="1"/>
</dbReference>
<evidence type="ECO:0000256" key="2">
    <source>
        <dbReference type="ARBA" id="ARBA00022695"/>
    </source>
</evidence>
<evidence type="ECO:0000256" key="1">
    <source>
        <dbReference type="ARBA" id="ARBA00022679"/>
    </source>
</evidence>
<evidence type="ECO:0000256" key="3">
    <source>
        <dbReference type="ARBA" id="ARBA00022722"/>
    </source>
</evidence>
<dbReference type="PANTHER" id="PTHR34072">
    <property type="entry name" value="ENZYMATIC POLYPROTEIN-RELATED"/>
    <property type="match status" value="1"/>
</dbReference>
<dbReference type="EMBL" id="JACGWN010000009">
    <property type="protein sequence ID" value="KAL0433095.1"/>
    <property type="molecule type" value="Genomic_DNA"/>
</dbReference>
<dbReference type="InterPro" id="IPR041373">
    <property type="entry name" value="RT_RNaseH"/>
</dbReference>
<keyword evidence="4" id="KW-0255">Endonuclease</keyword>
<gene>
    <name evidence="9" type="ORF">Slati_2643800</name>
</gene>
<keyword evidence="1" id="KW-0808">Transferase</keyword>
<dbReference type="SUPFAM" id="SSF56672">
    <property type="entry name" value="DNA/RNA polymerases"/>
    <property type="match status" value="1"/>
</dbReference>
<organism evidence="9">
    <name type="scientific">Sesamum latifolium</name>
    <dbReference type="NCBI Taxonomy" id="2727402"/>
    <lineage>
        <taxon>Eukaryota</taxon>
        <taxon>Viridiplantae</taxon>
        <taxon>Streptophyta</taxon>
        <taxon>Embryophyta</taxon>
        <taxon>Tracheophyta</taxon>
        <taxon>Spermatophyta</taxon>
        <taxon>Magnoliopsida</taxon>
        <taxon>eudicotyledons</taxon>
        <taxon>Gunneridae</taxon>
        <taxon>Pentapetalae</taxon>
        <taxon>asterids</taxon>
        <taxon>lamiids</taxon>
        <taxon>Lamiales</taxon>
        <taxon>Pedaliaceae</taxon>
        <taxon>Sesamum</taxon>
    </lineage>
</organism>
<evidence type="ECO:0000256" key="5">
    <source>
        <dbReference type="ARBA" id="ARBA00022801"/>
    </source>
</evidence>
<reference evidence="9" key="1">
    <citation type="submission" date="2020-06" db="EMBL/GenBank/DDBJ databases">
        <authorList>
            <person name="Li T."/>
            <person name="Hu X."/>
            <person name="Zhang T."/>
            <person name="Song X."/>
            <person name="Zhang H."/>
            <person name="Dai N."/>
            <person name="Sheng W."/>
            <person name="Hou X."/>
            <person name="Wei L."/>
        </authorList>
    </citation>
    <scope>NUCLEOTIDE SEQUENCE</scope>
    <source>
        <strain evidence="9">KEN1</strain>
        <tissue evidence="9">Leaf</tissue>
    </source>
</reference>
<evidence type="ECO:0000256" key="6">
    <source>
        <dbReference type="ARBA" id="ARBA00022918"/>
    </source>
</evidence>
<evidence type="ECO:0000259" key="8">
    <source>
        <dbReference type="Pfam" id="PF17917"/>
    </source>
</evidence>
<keyword evidence="6" id="KW-0695">RNA-directed DNA polymerase</keyword>
<dbReference type="GO" id="GO:0003964">
    <property type="term" value="F:RNA-directed DNA polymerase activity"/>
    <property type="evidence" value="ECO:0007669"/>
    <property type="project" value="UniProtKB-KW"/>
</dbReference>
<sequence>MCPWMQTSFTYVRDLYAITKAIKKWRQYLLGHTFRVFTDHKSLKELVTQTIRTPEQQKWLTKLLGYSFEIHYKPGRENVVADALFCAPEAILEFLAAVSSPTAAIFELLHNFSASSAGHDLLQKFPSNEKMQNFYTKRGGLLYHNGRLFIPLASGLTQSLLIKFHSSVMGGHSGVKATCLAVCLLLLAWHVGPRGISRNQLVTIEPNCYLVFNINRCMVSLVYVNKIAISWKRQTLVVPHGQVSPDVSNLEGSDSRKRTGYSQEALWKRA</sequence>
<keyword evidence="5" id="KW-0378">Hydrolase</keyword>
<dbReference type="CDD" id="cd09274">
    <property type="entry name" value="RNase_HI_RT_Ty3"/>
    <property type="match status" value="1"/>
</dbReference>
<name>A0AAW2VY05_9LAMI</name>
<proteinExistence type="predicted"/>
<evidence type="ECO:0000313" key="9">
    <source>
        <dbReference type="EMBL" id="KAL0433095.1"/>
    </source>
</evidence>
<dbReference type="InterPro" id="IPR043502">
    <property type="entry name" value="DNA/RNA_pol_sf"/>
</dbReference>
<feature type="domain" description="Reverse transcriptase RNase H-like" evidence="8">
    <location>
        <begin position="12"/>
        <end position="66"/>
    </location>
</feature>
<evidence type="ECO:0000256" key="7">
    <source>
        <dbReference type="SAM" id="MobiDB-lite"/>
    </source>
</evidence>